<name>A0A5J5EVU2_9PEZI</name>
<evidence type="ECO:0000256" key="1">
    <source>
        <dbReference type="SAM" id="MobiDB-lite"/>
    </source>
</evidence>
<dbReference type="InterPro" id="IPR036028">
    <property type="entry name" value="SH3-like_dom_sf"/>
</dbReference>
<dbReference type="OrthoDB" id="10255964at2759"/>
<evidence type="ECO:0000313" key="3">
    <source>
        <dbReference type="Proteomes" id="UP000326924"/>
    </source>
</evidence>
<dbReference type="EMBL" id="VXIS01000110">
    <property type="protein sequence ID" value="KAA8904276.1"/>
    <property type="molecule type" value="Genomic_DNA"/>
</dbReference>
<gene>
    <name evidence="2" type="ORF">FN846DRAFT_907860</name>
</gene>
<proteinExistence type="predicted"/>
<keyword evidence="3" id="KW-1185">Reference proteome</keyword>
<protein>
    <recommendedName>
        <fullName evidence="4">SH3 domain-containing protein</fullName>
    </recommendedName>
</protein>
<sequence length="187" mass="21129">MTSTLNNDSLVKASFQRLLADLEFLHTNNMITNEAHATIHQTLEPTCHKLRIAKFFVTCTFTHEKKDAAQLHIQKGQVLEVLDDENTDWLFEASSSACLLHKIWLGRHYVEHWDREKLSKEDAGEIDSGDEVPVTETHQDSQLNDGNDADAEEFEPIYVLKGVEYYYLESSEFGSLKCGNAGAAQPS</sequence>
<accession>A0A5J5EVU2</accession>
<feature type="region of interest" description="Disordered" evidence="1">
    <location>
        <begin position="121"/>
        <end position="150"/>
    </location>
</feature>
<dbReference type="AlphaFoldDB" id="A0A5J5EVU2"/>
<dbReference type="InParanoid" id="A0A5J5EVU2"/>
<evidence type="ECO:0008006" key="4">
    <source>
        <dbReference type="Google" id="ProtNLM"/>
    </source>
</evidence>
<dbReference type="SUPFAM" id="SSF50044">
    <property type="entry name" value="SH3-domain"/>
    <property type="match status" value="1"/>
</dbReference>
<reference evidence="2 3" key="1">
    <citation type="submission" date="2019-09" db="EMBL/GenBank/DDBJ databases">
        <title>Draft genome of the ectomycorrhizal ascomycete Sphaerosporella brunnea.</title>
        <authorList>
            <consortium name="DOE Joint Genome Institute"/>
            <person name="Benucci G.M."/>
            <person name="Marozzi G."/>
            <person name="Antonielli L."/>
            <person name="Sanchez S."/>
            <person name="Marco P."/>
            <person name="Wang X."/>
            <person name="Falini L.B."/>
            <person name="Barry K."/>
            <person name="Haridas S."/>
            <person name="Lipzen A."/>
            <person name="Labutti K."/>
            <person name="Grigoriev I.V."/>
            <person name="Murat C."/>
            <person name="Martin F."/>
            <person name="Albertini E."/>
            <person name="Donnini D."/>
            <person name="Bonito G."/>
        </authorList>
    </citation>
    <scope>NUCLEOTIDE SEQUENCE [LARGE SCALE GENOMIC DNA]</scope>
    <source>
        <strain evidence="2 3">Sb_GMNB300</strain>
    </source>
</reference>
<comment type="caution">
    <text evidence="2">The sequence shown here is derived from an EMBL/GenBank/DDBJ whole genome shotgun (WGS) entry which is preliminary data.</text>
</comment>
<evidence type="ECO:0000313" key="2">
    <source>
        <dbReference type="EMBL" id="KAA8904276.1"/>
    </source>
</evidence>
<dbReference type="Proteomes" id="UP000326924">
    <property type="component" value="Unassembled WGS sequence"/>
</dbReference>
<organism evidence="2 3">
    <name type="scientific">Sphaerosporella brunnea</name>
    <dbReference type="NCBI Taxonomy" id="1250544"/>
    <lineage>
        <taxon>Eukaryota</taxon>
        <taxon>Fungi</taxon>
        <taxon>Dikarya</taxon>
        <taxon>Ascomycota</taxon>
        <taxon>Pezizomycotina</taxon>
        <taxon>Pezizomycetes</taxon>
        <taxon>Pezizales</taxon>
        <taxon>Pyronemataceae</taxon>
        <taxon>Sphaerosporella</taxon>
    </lineage>
</organism>